<organism evidence="1 2">
    <name type="scientific">Limnoglobus roseus</name>
    <dbReference type="NCBI Taxonomy" id="2598579"/>
    <lineage>
        <taxon>Bacteria</taxon>
        <taxon>Pseudomonadati</taxon>
        <taxon>Planctomycetota</taxon>
        <taxon>Planctomycetia</taxon>
        <taxon>Gemmatales</taxon>
        <taxon>Gemmataceae</taxon>
        <taxon>Limnoglobus</taxon>
    </lineage>
</organism>
<gene>
    <name evidence="1" type="ORF">PX52LOC_06086</name>
</gene>
<dbReference type="RefSeq" id="WP_149113474.1">
    <property type="nucleotide sequence ID" value="NZ_CP042425.1"/>
</dbReference>
<dbReference type="AlphaFoldDB" id="A0A5C1AMS8"/>
<protein>
    <submittedName>
        <fullName evidence="1">Uncharacterized protein</fullName>
    </submittedName>
</protein>
<sequence length="214" mass="23401">MARKASKPKIKPAAPRWRFPTRSTAATTVCLLAIAAVVGVGLSAATAIEHRSRFTLPLTALDFDVPPWVERDSFLAEVRYLGDLPDTFNGYDSAATNRIRAALAKHPSVEAVDGGVTTVGRRYTLTVVFRQPILRVMTVTNGSPVPRMVDAYGVLLPDGKMVDDLPELSGVAWDTATVKRAAELARQFRPMTLVKTDNGWRITERTGRVLVVGW</sequence>
<evidence type="ECO:0000313" key="1">
    <source>
        <dbReference type="EMBL" id="QEL19032.1"/>
    </source>
</evidence>
<proteinExistence type="predicted"/>
<dbReference type="KEGG" id="lrs:PX52LOC_06086"/>
<dbReference type="OrthoDB" id="287558at2"/>
<reference evidence="2" key="1">
    <citation type="submission" date="2019-08" db="EMBL/GenBank/DDBJ databases">
        <title>Limnoglobus roseus gen. nov., sp. nov., a novel freshwater planctomycete with a giant genome from the family Gemmataceae.</title>
        <authorList>
            <person name="Kulichevskaya I.S."/>
            <person name="Naumoff D.G."/>
            <person name="Miroshnikov K."/>
            <person name="Ivanova A."/>
            <person name="Philippov D.A."/>
            <person name="Hakobyan A."/>
            <person name="Rijpstra I.C."/>
            <person name="Sinninghe Damste J.S."/>
            <person name="Liesack W."/>
            <person name="Dedysh S.N."/>
        </authorList>
    </citation>
    <scope>NUCLEOTIDE SEQUENCE [LARGE SCALE GENOMIC DNA]</scope>
    <source>
        <strain evidence="2">PX52</strain>
    </source>
</reference>
<dbReference type="EMBL" id="CP042425">
    <property type="protein sequence ID" value="QEL19032.1"/>
    <property type="molecule type" value="Genomic_DNA"/>
</dbReference>
<keyword evidence="2" id="KW-1185">Reference proteome</keyword>
<dbReference type="Proteomes" id="UP000324974">
    <property type="component" value="Chromosome"/>
</dbReference>
<evidence type="ECO:0000313" key="2">
    <source>
        <dbReference type="Proteomes" id="UP000324974"/>
    </source>
</evidence>
<name>A0A5C1AMS8_9BACT</name>
<accession>A0A5C1AMS8</accession>